<gene>
    <name evidence="10" type="ORF">CONPUDRAFT_118755</name>
</gene>
<dbReference type="PANTHER" id="PTHR33711:SF7">
    <property type="entry name" value="INTRADIOL RING-CLEAVAGE DIOXYGENASES DOMAIN-CONTAINING PROTEIN-RELATED"/>
    <property type="match status" value="1"/>
</dbReference>
<reference evidence="11" key="1">
    <citation type="journal article" date="2012" name="Science">
        <title>The Paleozoic origin of enzymatic lignin decomposition reconstructed from 31 fungal genomes.</title>
        <authorList>
            <person name="Floudas D."/>
            <person name="Binder M."/>
            <person name="Riley R."/>
            <person name="Barry K."/>
            <person name="Blanchette R.A."/>
            <person name="Henrissat B."/>
            <person name="Martinez A.T."/>
            <person name="Otillar R."/>
            <person name="Spatafora J.W."/>
            <person name="Yadav J.S."/>
            <person name="Aerts A."/>
            <person name="Benoit I."/>
            <person name="Boyd A."/>
            <person name="Carlson A."/>
            <person name="Copeland A."/>
            <person name="Coutinho P.M."/>
            <person name="de Vries R.P."/>
            <person name="Ferreira P."/>
            <person name="Findley K."/>
            <person name="Foster B."/>
            <person name="Gaskell J."/>
            <person name="Glotzer D."/>
            <person name="Gorecki P."/>
            <person name="Heitman J."/>
            <person name="Hesse C."/>
            <person name="Hori C."/>
            <person name="Igarashi K."/>
            <person name="Jurgens J.A."/>
            <person name="Kallen N."/>
            <person name="Kersten P."/>
            <person name="Kohler A."/>
            <person name="Kuees U."/>
            <person name="Kumar T.K.A."/>
            <person name="Kuo A."/>
            <person name="LaButti K."/>
            <person name="Larrondo L.F."/>
            <person name="Lindquist E."/>
            <person name="Ling A."/>
            <person name="Lombard V."/>
            <person name="Lucas S."/>
            <person name="Lundell T."/>
            <person name="Martin R."/>
            <person name="McLaughlin D.J."/>
            <person name="Morgenstern I."/>
            <person name="Morin E."/>
            <person name="Murat C."/>
            <person name="Nagy L.G."/>
            <person name="Nolan M."/>
            <person name="Ohm R.A."/>
            <person name="Patyshakuliyeva A."/>
            <person name="Rokas A."/>
            <person name="Ruiz-Duenas F.J."/>
            <person name="Sabat G."/>
            <person name="Salamov A."/>
            <person name="Samejima M."/>
            <person name="Schmutz J."/>
            <person name="Slot J.C."/>
            <person name="St John F."/>
            <person name="Stenlid J."/>
            <person name="Sun H."/>
            <person name="Sun S."/>
            <person name="Syed K."/>
            <person name="Tsang A."/>
            <person name="Wiebenga A."/>
            <person name="Young D."/>
            <person name="Pisabarro A."/>
            <person name="Eastwood D.C."/>
            <person name="Martin F."/>
            <person name="Cullen D."/>
            <person name="Grigoriev I.V."/>
            <person name="Hibbett D.S."/>
        </authorList>
    </citation>
    <scope>NUCLEOTIDE SEQUENCE [LARGE SCALE GENOMIC DNA]</scope>
    <source>
        <strain evidence="11">RWD-64-598 SS2</strain>
    </source>
</reference>
<evidence type="ECO:0000259" key="9">
    <source>
        <dbReference type="Pfam" id="PF04444"/>
    </source>
</evidence>
<dbReference type="GO" id="GO:0009712">
    <property type="term" value="P:catechol-containing compound metabolic process"/>
    <property type="evidence" value="ECO:0007669"/>
    <property type="project" value="InterPro"/>
</dbReference>
<comment type="caution">
    <text evidence="10">The sequence shown here is derived from an EMBL/GenBank/DDBJ whole genome shotgun (WGS) entry which is preliminary data.</text>
</comment>
<dbReference type="PANTHER" id="PTHR33711">
    <property type="entry name" value="DIOXYGENASE, PUTATIVE (AFU_ORTHOLOGUE AFUA_2G02910)-RELATED"/>
    <property type="match status" value="1"/>
</dbReference>
<evidence type="ECO:0000313" key="11">
    <source>
        <dbReference type="Proteomes" id="UP000053558"/>
    </source>
</evidence>
<comment type="similarity">
    <text evidence="2">Belongs to the intradiol ring-cleavage dioxygenase family.</text>
</comment>
<dbReference type="EMBL" id="JH711574">
    <property type="protein sequence ID" value="EIW85817.1"/>
    <property type="molecule type" value="Genomic_DNA"/>
</dbReference>
<evidence type="ECO:0000256" key="5">
    <source>
        <dbReference type="ARBA" id="ARBA00023002"/>
    </source>
</evidence>
<evidence type="ECO:0000256" key="1">
    <source>
        <dbReference type="ARBA" id="ARBA00001965"/>
    </source>
</evidence>
<evidence type="ECO:0000256" key="6">
    <source>
        <dbReference type="ARBA" id="ARBA00023004"/>
    </source>
</evidence>
<dbReference type="SUPFAM" id="SSF49482">
    <property type="entry name" value="Aromatic compound dioxygenase"/>
    <property type="match status" value="1"/>
</dbReference>
<keyword evidence="5" id="KW-0560">Oxidoreductase</keyword>
<dbReference type="InterPro" id="IPR007535">
    <property type="entry name" value="Catechol_dOase_N"/>
</dbReference>
<dbReference type="InterPro" id="IPR015889">
    <property type="entry name" value="Intradiol_dOase_core"/>
</dbReference>
<dbReference type="GeneID" id="19199418"/>
<dbReference type="OrthoDB" id="5238185at2759"/>
<evidence type="ECO:0000259" key="8">
    <source>
        <dbReference type="Pfam" id="PF00775"/>
    </source>
</evidence>
<dbReference type="InterPro" id="IPR000627">
    <property type="entry name" value="Intradiol_dOase_C"/>
</dbReference>
<dbReference type="Pfam" id="PF00775">
    <property type="entry name" value="Dioxygenase_C"/>
    <property type="match status" value="1"/>
</dbReference>
<sequence length="338" mass="37710">MPADAQTTFPQDEVHHAVSNGIGAPEFNLPLPDRPEIITANILKLLEQAHDPRLRFLLKTLTRHMHQFITETSLTTDEWMKAIEFLTRVGQTCTPIRQETILLSDVFGISALVDAINNPPAAGATESSVLGPFFTEDAADVELGHSIASEGKGEYMFVEGTVKGTDGKPIPNVTIDTWETDDHGFYDTQYTSREAPDCRGRLRTDSEGRYSYRAVVPVPYPIPGDGPVGEMLLNMRRHNMRPAHLHMMFEAPGYAKLVTAFYPAGDEFIQSDAVFGVKKSLVVNLEQVNDPERAKALGFKRAEGFKYLRKDIVMRTEAEARETRTQIDEKTGLPLFDD</sequence>
<evidence type="ECO:0000313" key="10">
    <source>
        <dbReference type="EMBL" id="EIW85817.1"/>
    </source>
</evidence>
<feature type="compositionally biased region" description="Basic and acidic residues" evidence="7">
    <location>
        <begin position="319"/>
        <end position="331"/>
    </location>
</feature>
<evidence type="ECO:0000256" key="3">
    <source>
        <dbReference type="ARBA" id="ARBA00022723"/>
    </source>
</evidence>
<dbReference type="GO" id="GO:0018576">
    <property type="term" value="F:catechol 1,2-dioxygenase activity"/>
    <property type="evidence" value="ECO:0007669"/>
    <property type="project" value="InterPro"/>
</dbReference>
<evidence type="ECO:0000256" key="2">
    <source>
        <dbReference type="ARBA" id="ARBA00007825"/>
    </source>
</evidence>
<dbReference type="Proteomes" id="UP000053558">
    <property type="component" value="Unassembled WGS sequence"/>
</dbReference>
<dbReference type="KEGG" id="cput:CONPUDRAFT_118755"/>
<keyword evidence="6" id="KW-0408">Iron</keyword>
<dbReference type="Pfam" id="PF04444">
    <property type="entry name" value="Dioxygenase_N"/>
    <property type="match status" value="1"/>
</dbReference>
<comment type="cofactor">
    <cofactor evidence="1">
        <name>Fe(3+)</name>
        <dbReference type="ChEBI" id="CHEBI:29034"/>
    </cofactor>
</comment>
<name>A0A5M3N3E2_CONPW</name>
<dbReference type="GO" id="GO:0008199">
    <property type="term" value="F:ferric iron binding"/>
    <property type="evidence" value="ECO:0007669"/>
    <property type="project" value="InterPro"/>
</dbReference>
<evidence type="ECO:0000256" key="4">
    <source>
        <dbReference type="ARBA" id="ARBA00022964"/>
    </source>
</evidence>
<dbReference type="InterPro" id="IPR050770">
    <property type="entry name" value="Intradiol_RC_Dioxygenase"/>
</dbReference>
<keyword evidence="4 10" id="KW-0223">Dioxygenase</keyword>
<organism evidence="10 11">
    <name type="scientific">Coniophora puteana (strain RWD-64-598)</name>
    <name type="common">Brown rot fungus</name>
    <dbReference type="NCBI Taxonomy" id="741705"/>
    <lineage>
        <taxon>Eukaryota</taxon>
        <taxon>Fungi</taxon>
        <taxon>Dikarya</taxon>
        <taxon>Basidiomycota</taxon>
        <taxon>Agaricomycotina</taxon>
        <taxon>Agaricomycetes</taxon>
        <taxon>Agaricomycetidae</taxon>
        <taxon>Boletales</taxon>
        <taxon>Coniophorineae</taxon>
        <taxon>Coniophoraceae</taxon>
        <taxon>Coniophora</taxon>
    </lineage>
</organism>
<dbReference type="Gene3D" id="2.60.130.10">
    <property type="entry name" value="Aromatic compound dioxygenase"/>
    <property type="match status" value="1"/>
</dbReference>
<feature type="domain" description="Catechol dioxygenase N-terminal" evidence="9">
    <location>
        <begin position="51"/>
        <end position="125"/>
    </location>
</feature>
<dbReference type="OMA" id="PWHLMTY"/>
<dbReference type="RefSeq" id="XP_007765174.1">
    <property type="nucleotide sequence ID" value="XM_007766984.1"/>
</dbReference>
<evidence type="ECO:0000256" key="7">
    <source>
        <dbReference type="SAM" id="MobiDB-lite"/>
    </source>
</evidence>
<feature type="domain" description="Intradiol ring-cleavage dioxygenases" evidence="8">
    <location>
        <begin position="131"/>
        <end position="299"/>
    </location>
</feature>
<keyword evidence="11" id="KW-1185">Reference proteome</keyword>
<accession>A0A5M3N3E2</accession>
<feature type="region of interest" description="Disordered" evidence="7">
    <location>
        <begin position="319"/>
        <end position="338"/>
    </location>
</feature>
<protein>
    <submittedName>
        <fullName evidence="10">Aromatic compound dioxygenase</fullName>
    </submittedName>
</protein>
<dbReference type="AlphaFoldDB" id="A0A5M3N3E2"/>
<keyword evidence="3" id="KW-0479">Metal-binding</keyword>
<proteinExistence type="inferred from homology"/>